<dbReference type="AlphaFoldDB" id="A0A8H5BAV2"/>
<comment type="caution">
    <text evidence="1">The sequence shown here is derived from an EMBL/GenBank/DDBJ whole genome shotgun (WGS) entry which is preliminary data.</text>
</comment>
<dbReference type="OrthoDB" id="3064558at2759"/>
<dbReference type="Proteomes" id="UP000567179">
    <property type="component" value="Unassembled WGS sequence"/>
</dbReference>
<accession>A0A8H5BAV2</accession>
<reference evidence="1 2" key="1">
    <citation type="journal article" date="2020" name="ISME J.">
        <title>Uncovering the hidden diversity of litter-decomposition mechanisms in mushroom-forming fungi.</title>
        <authorList>
            <person name="Floudas D."/>
            <person name="Bentzer J."/>
            <person name="Ahren D."/>
            <person name="Johansson T."/>
            <person name="Persson P."/>
            <person name="Tunlid A."/>
        </authorList>
    </citation>
    <scope>NUCLEOTIDE SEQUENCE [LARGE SCALE GENOMIC DNA]</scope>
    <source>
        <strain evidence="1 2">CBS 101986</strain>
    </source>
</reference>
<proteinExistence type="predicted"/>
<organism evidence="1 2">
    <name type="scientific">Psilocybe cf. subviscida</name>
    <dbReference type="NCBI Taxonomy" id="2480587"/>
    <lineage>
        <taxon>Eukaryota</taxon>
        <taxon>Fungi</taxon>
        <taxon>Dikarya</taxon>
        <taxon>Basidiomycota</taxon>
        <taxon>Agaricomycotina</taxon>
        <taxon>Agaricomycetes</taxon>
        <taxon>Agaricomycetidae</taxon>
        <taxon>Agaricales</taxon>
        <taxon>Agaricineae</taxon>
        <taxon>Strophariaceae</taxon>
        <taxon>Psilocybe</taxon>
    </lineage>
</organism>
<name>A0A8H5BAV2_9AGAR</name>
<keyword evidence="2" id="KW-1185">Reference proteome</keyword>
<evidence type="ECO:0000313" key="2">
    <source>
        <dbReference type="Proteomes" id="UP000567179"/>
    </source>
</evidence>
<sequence>MAYGVKYVPLVSPGGPSRSEPENVSTYDRLSKYKMLSKLNNEQAAEAKIKLQAIMKEIEAERERDMAITSPTRPLFYMPPTVRPGAPTSPVEQLQQPVYYENFVASSYASTSSAPFSFDALHYLPPLDTSFDWQTTPNLEFLDRDFSFDLPPLTDDMDCSSSGSVEDEDFDEQLQQIISSLPDGRIAPDDWTTSYPELNELIAASAQDLDMAGLESFTPSFELPEYITEAFNFQDEAFRKSLDAEFEAVIASMPMPDTDAPTPVPTFLQEGIVTEEPAPMDTASA</sequence>
<evidence type="ECO:0000313" key="1">
    <source>
        <dbReference type="EMBL" id="KAF5319471.1"/>
    </source>
</evidence>
<protein>
    <submittedName>
        <fullName evidence="1">Uncharacterized protein</fullName>
    </submittedName>
</protein>
<dbReference type="EMBL" id="JAACJJ010000029">
    <property type="protein sequence ID" value="KAF5319471.1"/>
    <property type="molecule type" value="Genomic_DNA"/>
</dbReference>
<gene>
    <name evidence="1" type="ORF">D9619_008678</name>
</gene>